<proteinExistence type="predicted"/>
<feature type="non-terminal residue" evidence="2">
    <location>
        <position position="600"/>
    </location>
</feature>
<gene>
    <name evidence="2" type="ORF">OSB04_024638</name>
</gene>
<dbReference type="Pfam" id="PF07727">
    <property type="entry name" value="RVT_2"/>
    <property type="match status" value="1"/>
</dbReference>
<dbReference type="PANTHER" id="PTHR11439">
    <property type="entry name" value="GAG-POL-RELATED RETROTRANSPOSON"/>
    <property type="match status" value="1"/>
</dbReference>
<dbReference type="CDD" id="cd09272">
    <property type="entry name" value="RNase_HI_RT_Ty1"/>
    <property type="match status" value="1"/>
</dbReference>
<accession>A0AA38SY75</accession>
<organism evidence="2 3">
    <name type="scientific">Centaurea solstitialis</name>
    <name type="common">yellow star-thistle</name>
    <dbReference type="NCBI Taxonomy" id="347529"/>
    <lineage>
        <taxon>Eukaryota</taxon>
        <taxon>Viridiplantae</taxon>
        <taxon>Streptophyta</taxon>
        <taxon>Embryophyta</taxon>
        <taxon>Tracheophyta</taxon>
        <taxon>Spermatophyta</taxon>
        <taxon>Magnoliopsida</taxon>
        <taxon>eudicotyledons</taxon>
        <taxon>Gunneridae</taxon>
        <taxon>Pentapetalae</taxon>
        <taxon>asterids</taxon>
        <taxon>campanulids</taxon>
        <taxon>Asterales</taxon>
        <taxon>Asteraceae</taxon>
        <taxon>Carduoideae</taxon>
        <taxon>Cardueae</taxon>
        <taxon>Centaureinae</taxon>
        <taxon>Centaurea</taxon>
    </lineage>
</organism>
<dbReference type="AlphaFoldDB" id="A0AA38SY75"/>
<dbReference type="InterPro" id="IPR043502">
    <property type="entry name" value="DNA/RNA_pol_sf"/>
</dbReference>
<dbReference type="InterPro" id="IPR013103">
    <property type="entry name" value="RVT_2"/>
</dbReference>
<keyword evidence="3" id="KW-1185">Reference proteome</keyword>
<reference evidence="2" key="1">
    <citation type="submission" date="2023-03" db="EMBL/GenBank/DDBJ databases">
        <title>Chromosome-scale reference genome and RAD-based genetic map of yellow starthistle (Centaurea solstitialis) reveal putative structural variation and QTLs associated with invader traits.</title>
        <authorList>
            <person name="Reatini B."/>
            <person name="Cang F.A."/>
            <person name="Jiang Q."/>
            <person name="Mckibben M.T.W."/>
            <person name="Barker M.S."/>
            <person name="Rieseberg L.H."/>
            <person name="Dlugosch K.M."/>
        </authorList>
    </citation>
    <scope>NUCLEOTIDE SEQUENCE</scope>
    <source>
        <strain evidence="2">CAN-66</strain>
        <tissue evidence="2">Leaf</tissue>
    </source>
</reference>
<dbReference type="PANTHER" id="PTHR11439:SF495">
    <property type="entry name" value="REVERSE TRANSCRIPTASE, RNA-DEPENDENT DNA POLYMERASE-RELATED"/>
    <property type="match status" value="1"/>
</dbReference>
<comment type="caution">
    <text evidence="2">The sequence shown here is derived from an EMBL/GenBank/DDBJ whole genome shotgun (WGS) entry which is preliminary data.</text>
</comment>
<evidence type="ECO:0000313" key="3">
    <source>
        <dbReference type="Proteomes" id="UP001172457"/>
    </source>
</evidence>
<feature type="domain" description="Reverse transcriptase Ty1/copia-type" evidence="1">
    <location>
        <begin position="269"/>
        <end position="367"/>
    </location>
</feature>
<dbReference type="SUPFAM" id="SSF56672">
    <property type="entry name" value="DNA/RNA polymerases"/>
    <property type="match status" value="1"/>
</dbReference>
<evidence type="ECO:0000313" key="2">
    <source>
        <dbReference type="EMBL" id="KAJ9544931.1"/>
    </source>
</evidence>
<protein>
    <recommendedName>
        <fullName evidence="1">Reverse transcriptase Ty1/copia-type domain-containing protein</fullName>
    </recommendedName>
</protein>
<sequence>MENHTSNSKKNSTLTLPLSSLLAPTSDLGYNPILHPTQNQDKFTEELKKQVDASSNATITEDLENLFQEWYEDLADSDIGSGGSNRPSVNRYRNSAILDRTYVNCDRNSANLDRTSYVTHINSSSSEAQPSSPIHNPCLESLSLLPELPEQTPSPVQSVSPSVDQASPNLPHFEVLPKNHSQAFQEISSTLNLPHTVRWSRDHPQTQIIGDPLEGFKTRANLKYCLFACFVSKNEPKKVYDALNDPFWVEQSLDSHCSTSRQECNWHQMARLEAIRIFLAYAAHKGFKVYQMDVKYAFLNGILKEEVYVNQPPGFHSEKYPNHVYFLDKALYGLKQAPRAWYKRLSNFLLSHQFYRRTTDITLLYKKFESLMQNEFEMSMMGELTFFLGLQVKQSSKGVFINQAKYVQDVLKNYKRFSYENSHGYWPKASKDISGTSVKSKVNIGMIGSLLYLTASKPDIMFYTLPVKRIMRYLKKTPSLGLWYPLHSCFDLLAYTDSDYGGSQVDRKSTSGSCHFLGGKLVSWSSKKQNCVSTSTVEGEYVAAASCYSQAMWMQTQLRDYGYTFNKIPILLSDTQRPNTLTSALNEKRFTFLIENIGMT</sequence>
<evidence type="ECO:0000259" key="1">
    <source>
        <dbReference type="Pfam" id="PF07727"/>
    </source>
</evidence>
<dbReference type="Proteomes" id="UP001172457">
    <property type="component" value="Chromosome 6"/>
</dbReference>
<name>A0AA38SY75_9ASTR</name>
<dbReference type="EMBL" id="JARYMX010000006">
    <property type="protein sequence ID" value="KAJ9544931.1"/>
    <property type="molecule type" value="Genomic_DNA"/>
</dbReference>